<accession>A0A7J6XBX5</accession>
<protein>
    <submittedName>
        <fullName evidence="4">Cell division cycle 5-like protein</fullName>
    </submittedName>
</protein>
<comment type="caution">
    <text evidence="4">The sequence shown here is derived from an EMBL/GenBank/DDBJ whole genome shotgun (WGS) entry which is preliminary data.</text>
</comment>
<evidence type="ECO:0000256" key="3">
    <source>
        <dbReference type="SAM" id="Coils"/>
    </source>
</evidence>
<reference evidence="4 5" key="1">
    <citation type="submission" date="2020-06" db="EMBL/GenBank/DDBJ databases">
        <title>Transcriptomic and genomic resources for Thalictrum thalictroides and T. hernandezii: Facilitating candidate gene discovery in an emerging model plant lineage.</title>
        <authorList>
            <person name="Arias T."/>
            <person name="Riano-Pachon D.M."/>
            <person name="Di Stilio V.S."/>
        </authorList>
    </citation>
    <scope>NUCLEOTIDE SEQUENCE [LARGE SCALE GENOMIC DNA]</scope>
    <source>
        <strain evidence="5">cv. WT478/WT964</strain>
        <tissue evidence="4">Leaves</tissue>
    </source>
</reference>
<evidence type="ECO:0000313" key="5">
    <source>
        <dbReference type="Proteomes" id="UP000554482"/>
    </source>
</evidence>
<evidence type="ECO:0000256" key="1">
    <source>
        <dbReference type="ARBA" id="ARBA00023125"/>
    </source>
</evidence>
<dbReference type="InterPro" id="IPR047242">
    <property type="entry name" value="CDC5L/Cef1"/>
</dbReference>
<keyword evidence="2" id="KW-0539">Nucleus</keyword>
<dbReference type="GO" id="GO:0000398">
    <property type="term" value="P:mRNA splicing, via spliceosome"/>
    <property type="evidence" value="ECO:0007669"/>
    <property type="project" value="InterPro"/>
</dbReference>
<name>A0A7J6XBX5_THATH</name>
<keyword evidence="4" id="KW-0132">Cell division</keyword>
<dbReference type="OrthoDB" id="1410009at2759"/>
<proteinExistence type="predicted"/>
<dbReference type="Proteomes" id="UP000554482">
    <property type="component" value="Unassembled WGS sequence"/>
</dbReference>
<organism evidence="4 5">
    <name type="scientific">Thalictrum thalictroides</name>
    <name type="common">Rue-anemone</name>
    <name type="synonym">Anemone thalictroides</name>
    <dbReference type="NCBI Taxonomy" id="46969"/>
    <lineage>
        <taxon>Eukaryota</taxon>
        <taxon>Viridiplantae</taxon>
        <taxon>Streptophyta</taxon>
        <taxon>Embryophyta</taxon>
        <taxon>Tracheophyta</taxon>
        <taxon>Spermatophyta</taxon>
        <taxon>Magnoliopsida</taxon>
        <taxon>Ranunculales</taxon>
        <taxon>Ranunculaceae</taxon>
        <taxon>Thalictroideae</taxon>
        <taxon>Thalictrum</taxon>
    </lineage>
</organism>
<dbReference type="GO" id="GO:0003677">
    <property type="term" value="F:DNA binding"/>
    <property type="evidence" value="ECO:0007669"/>
    <property type="project" value="UniProtKB-KW"/>
</dbReference>
<keyword evidence="1" id="KW-0238">DNA-binding</keyword>
<feature type="coiled-coil region" evidence="3">
    <location>
        <begin position="157"/>
        <end position="184"/>
    </location>
</feature>
<dbReference type="GO" id="GO:0005681">
    <property type="term" value="C:spliceosomal complex"/>
    <property type="evidence" value="ECO:0007669"/>
    <property type="project" value="TreeGrafter"/>
</dbReference>
<evidence type="ECO:0000313" key="4">
    <source>
        <dbReference type="EMBL" id="KAF5206335.1"/>
    </source>
</evidence>
<evidence type="ECO:0000256" key="2">
    <source>
        <dbReference type="ARBA" id="ARBA00023242"/>
    </source>
</evidence>
<dbReference type="PANTHER" id="PTHR45885:SF1">
    <property type="entry name" value="CELL DIVISION CYCLE 5-LIKE PROTEIN"/>
    <property type="match status" value="1"/>
</dbReference>
<dbReference type="GO" id="GO:0000974">
    <property type="term" value="C:Prp19 complex"/>
    <property type="evidence" value="ECO:0007669"/>
    <property type="project" value="InterPro"/>
</dbReference>
<dbReference type="AlphaFoldDB" id="A0A7J6XBX5"/>
<dbReference type="PANTHER" id="PTHR45885">
    <property type="entry name" value="CELL DIVISION CYCLE 5-LIKE PROTEIN"/>
    <property type="match status" value="1"/>
</dbReference>
<keyword evidence="5" id="KW-1185">Reference proteome</keyword>
<keyword evidence="4" id="KW-0131">Cell cycle</keyword>
<feature type="coiled-coil region" evidence="3">
    <location>
        <begin position="51"/>
        <end position="92"/>
    </location>
</feature>
<dbReference type="EMBL" id="JABWDY010002873">
    <property type="protein sequence ID" value="KAF5206335.1"/>
    <property type="molecule type" value="Genomic_DNA"/>
</dbReference>
<feature type="non-terminal residue" evidence="4">
    <location>
        <position position="275"/>
    </location>
</feature>
<sequence length="275" mass="31778">ADSLINEEIEYLRVAMGHENESLDEFVKAHDACQEDLMYFPTRYAYGLSSVAGNMEKLTALQNEFENVKNRMDDETKKVQRLEQKIKLLTHGYQTRAGKLWSQIEATFKQMDTAATELECFQALQKQEHYAASHRINGLFEEIKRQKELEEYLQKRYGDLVAEKERIQRLLEEHKRQAQIQEEIDSQNCAVEESKLQTQIQEKIVDNNRAFELSNSAADHVDNVQEQITDAIPKDPATVMDVDSHLDSTCLEANLTKDDIVVDKAMLVQDNYCDI</sequence>
<gene>
    <name evidence="4" type="ORF">FRX31_004079</name>
</gene>
<dbReference type="GO" id="GO:0051301">
    <property type="term" value="P:cell division"/>
    <property type="evidence" value="ECO:0007669"/>
    <property type="project" value="UniProtKB-KW"/>
</dbReference>
<keyword evidence="3" id="KW-0175">Coiled coil</keyword>